<reference evidence="1" key="1">
    <citation type="journal article" date="2022" name="bioRxiv">
        <title>Population genetic analysis of Ophidiomyces ophidiicola, the causative agent of snake fungal disease, indicates recent introductions to the USA.</title>
        <authorList>
            <person name="Ladner J.T."/>
            <person name="Palmer J.M."/>
            <person name="Ettinger C.L."/>
            <person name="Stajich J.E."/>
            <person name="Farrell T.M."/>
            <person name="Glorioso B.M."/>
            <person name="Lawson B."/>
            <person name="Price S.J."/>
            <person name="Stengle A.G."/>
            <person name="Grear D.A."/>
            <person name="Lorch J.M."/>
        </authorList>
    </citation>
    <scope>NUCLEOTIDE SEQUENCE</scope>
    <source>
        <strain evidence="1">NWHC 24266-5</strain>
    </source>
</reference>
<protein>
    <submittedName>
        <fullName evidence="1">Arginase, catabolizes arginine to ornithine and urea</fullName>
        <ecNumber evidence="1">3.5.3.1</ecNumber>
    </submittedName>
</protein>
<evidence type="ECO:0000313" key="1">
    <source>
        <dbReference type="EMBL" id="KAI2383151.1"/>
    </source>
</evidence>
<keyword evidence="1" id="KW-0378">Hydrolase</keyword>
<sequence>MTAPSTIAQKFISRGHELGVVAVGFSGGQCKQGVDAGPRALLDAGILDQLRDDLGYAIHHDGQVHDYAAVLPAEDPDVRGMKQPRAVSAVCEQLASQVYEHAGAGRLVLTLGGDHSIAIGSIAGTARAVRERHAGREMAVIWVDAHADINRPEDSASGNIHGMPLAFLTGLAREDRPDVFGWLRDHHRISCRKLVYIGLRDVDRAEKALLREHGIRAFSMHDVDKHGIGRVVELALAHIGADTPIHLSFDVDALDPQWAPSTGTPVRGGLTLREGDFIAECVHETGNLVAMDLVEVNPSLEAAGAAETVRAGCSLIRSALGDTLL</sequence>
<dbReference type="EMBL" id="JALBCA010000097">
    <property type="protein sequence ID" value="KAI2383151.1"/>
    <property type="molecule type" value="Genomic_DNA"/>
</dbReference>
<comment type="caution">
    <text evidence="1">The sequence shown here is derived from an EMBL/GenBank/DDBJ whole genome shotgun (WGS) entry which is preliminary data.</text>
</comment>
<organism evidence="1">
    <name type="scientific">Ophidiomyces ophidiicola</name>
    <dbReference type="NCBI Taxonomy" id="1387563"/>
    <lineage>
        <taxon>Eukaryota</taxon>
        <taxon>Fungi</taxon>
        <taxon>Dikarya</taxon>
        <taxon>Ascomycota</taxon>
        <taxon>Pezizomycotina</taxon>
        <taxon>Eurotiomycetes</taxon>
        <taxon>Eurotiomycetidae</taxon>
        <taxon>Onygenales</taxon>
        <taxon>Onygenaceae</taxon>
        <taxon>Ophidiomyces</taxon>
    </lineage>
</organism>
<dbReference type="EC" id="3.5.3.1" evidence="1"/>
<gene>
    <name evidence="1" type="primary">CAR1</name>
    <name evidence="1" type="ORF">LOY88_005452</name>
</gene>
<proteinExistence type="predicted"/>
<accession>A0ACB8UQI3</accession>
<name>A0ACB8UQI3_9EURO</name>